<keyword evidence="2" id="KW-0597">Phosphoprotein</keyword>
<protein>
    <submittedName>
        <fullName evidence="5">Myozenin-3</fullName>
    </submittedName>
</protein>
<evidence type="ECO:0000256" key="2">
    <source>
        <dbReference type="ARBA" id="ARBA00022553"/>
    </source>
</evidence>
<evidence type="ECO:0000313" key="5">
    <source>
        <dbReference type="RefSeq" id="XP_015279062.1"/>
    </source>
</evidence>
<evidence type="ECO:0000313" key="4">
    <source>
        <dbReference type="Proteomes" id="UP000694871"/>
    </source>
</evidence>
<evidence type="ECO:0000256" key="3">
    <source>
        <dbReference type="SAM" id="MobiDB-lite"/>
    </source>
</evidence>
<gene>
    <name evidence="5" type="primary">MYOZ3</name>
</gene>
<comment type="similarity">
    <text evidence="1">Belongs to the myozenin family.</text>
</comment>
<dbReference type="PANTHER" id="PTHR15941">
    <property type="entry name" value="MYOZENIN"/>
    <property type="match status" value="1"/>
</dbReference>
<dbReference type="PANTHER" id="PTHR15941:SF15">
    <property type="entry name" value="MYOZENIN-3"/>
    <property type="match status" value="1"/>
</dbReference>
<dbReference type="GeneID" id="107120809"/>
<organism evidence="4 5">
    <name type="scientific">Gekko japonicus</name>
    <name type="common">Schlegel's Japanese gecko</name>
    <dbReference type="NCBI Taxonomy" id="146911"/>
    <lineage>
        <taxon>Eukaryota</taxon>
        <taxon>Metazoa</taxon>
        <taxon>Chordata</taxon>
        <taxon>Craniata</taxon>
        <taxon>Vertebrata</taxon>
        <taxon>Euteleostomi</taxon>
        <taxon>Lepidosauria</taxon>
        <taxon>Squamata</taxon>
        <taxon>Bifurcata</taxon>
        <taxon>Gekkota</taxon>
        <taxon>Gekkonidae</taxon>
        <taxon>Gekkoninae</taxon>
        <taxon>Gekko</taxon>
    </lineage>
</organism>
<dbReference type="InterPro" id="IPR008438">
    <property type="entry name" value="MYOZ"/>
</dbReference>
<proteinExistence type="inferred from homology"/>
<keyword evidence="4" id="KW-1185">Reference proteome</keyword>
<feature type="region of interest" description="Disordered" evidence="3">
    <location>
        <begin position="109"/>
        <end position="133"/>
    </location>
</feature>
<name>A0ABM1KZC5_GEKJA</name>
<evidence type="ECO:0000256" key="1">
    <source>
        <dbReference type="ARBA" id="ARBA00009126"/>
    </source>
</evidence>
<accession>A0ABM1KZC5</accession>
<sequence length="248" mass="27970">MFPLPRYDCHRERKMQHRAFVREFTGEDVPELDLGKKVSIPQDLMMEELSLPINRGSRLYQQRQKRVQQFVLEYPTSYRIASNRTAAGSLHPIYEADGITNGQMPLHNAEGKENYPTELHGAASGKQAPPKVPKKTDKVLQMSKALNPDSLAPGYSGPLKAVPHEKFNSTAIPKGYQCPWLNIVDRSFNRTPTPFGGLLLNDVYPVPGFEMNEAQTDTMSSLELMSNRPSFNKVPRGWVQAMPESDEL</sequence>
<dbReference type="Proteomes" id="UP000694871">
    <property type="component" value="Unplaced"/>
</dbReference>
<dbReference type="Pfam" id="PF05556">
    <property type="entry name" value="Calsarcin"/>
    <property type="match status" value="2"/>
</dbReference>
<reference evidence="5" key="1">
    <citation type="submission" date="2025-08" db="UniProtKB">
        <authorList>
            <consortium name="RefSeq"/>
        </authorList>
    </citation>
    <scope>IDENTIFICATION</scope>
</reference>
<dbReference type="RefSeq" id="XP_015279062.1">
    <property type="nucleotide sequence ID" value="XM_015423576.1"/>
</dbReference>